<accession>A0A542DEM7</accession>
<dbReference type="PANTHER" id="PTHR30055:SF234">
    <property type="entry name" value="HTH-TYPE TRANSCRIPTIONAL REGULATOR BETI"/>
    <property type="match status" value="1"/>
</dbReference>
<name>A0A542DEM7_AMYCI</name>
<dbReference type="SUPFAM" id="SSF48498">
    <property type="entry name" value="Tetracyclin repressor-like, C-terminal domain"/>
    <property type="match status" value="1"/>
</dbReference>
<feature type="DNA-binding region" description="H-T-H motif" evidence="4">
    <location>
        <begin position="29"/>
        <end position="48"/>
    </location>
</feature>
<evidence type="ECO:0000259" key="5">
    <source>
        <dbReference type="PROSITE" id="PS50977"/>
    </source>
</evidence>
<evidence type="ECO:0000256" key="4">
    <source>
        <dbReference type="PROSITE-ProRule" id="PRU00335"/>
    </source>
</evidence>
<keyword evidence="1" id="KW-0805">Transcription regulation</keyword>
<dbReference type="Gene3D" id="1.10.357.10">
    <property type="entry name" value="Tetracycline Repressor, domain 2"/>
    <property type="match status" value="1"/>
</dbReference>
<reference evidence="6 7" key="1">
    <citation type="submission" date="2019-06" db="EMBL/GenBank/DDBJ databases">
        <title>Sequencing the genomes of 1000 actinobacteria strains.</title>
        <authorList>
            <person name="Klenk H.-P."/>
        </authorList>
    </citation>
    <scope>NUCLEOTIDE SEQUENCE [LARGE SCALE GENOMIC DNA]</scope>
    <source>
        <strain evidence="6 7">DSM 45679</strain>
    </source>
</reference>
<evidence type="ECO:0000313" key="7">
    <source>
        <dbReference type="Proteomes" id="UP000320876"/>
    </source>
</evidence>
<protein>
    <submittedName>
        <fullName evidence="6">TetR family transcriptional regulator</fullName>
    </submittedName>
</protein>
<dbReference type="GO" id="GO:0000976">
    <property type="term" value="F:transcription cis-regulatory region binding"/>
    <property type="evidence" value="ECO:0007669"/>
    <property type="project" value="TreeGrafter"/>
</dbReference>
<comment type="caution">
    <text evidence="6">The sequence shown here is derived from an EMBL/GenBank/DDBJ whole genome shotgun (WGS) entry which is preliminary data.</text>
</comment>
<dbReference type="PRINTS" id="PR00455">
    <property type="entry name" value="HTHTETR"/>
</dbReference>
<dbReference type="AlphaFoldDB" id="A0A542DEM7"/>
<dbReference type="OrthoDB" id="9802498at2"/>
<dbReference type="InterPro" id="IPR036271">
    <property type="entry name" value="Tet_transcr_reg_TetR-rel_C_sf"/>
</dbReference>
<feature type="domain" description="HTH tetR-type" evidence="5">
    <location>
        <begin position="6"/>
        <end position="66"/>
    </location>
</feature>
<dbReference type="SUPFAM" id="SSF46689">
    <property type="entry name" value="Homeodomain-like"/>
    <property type="match status" value="1"/>
</dbReference>
<keyword evidence="3" id="KW-0804">Transcription</keyword>
<proteinExistence type="predicted"/>
<evidence type="ECO:0000256" key="1">
    <source>
        <dbReference type="ARBA" id="ARBA00023015"/>
    </source>
</evidence>
<organism evidence="6 7">
    <name type="scientific">Amycolatopsis cihanbeyliensis</name>
    <dbReference type="NCBI Taxonomy" id="1128664"/>
    <lineage>
        <taxon>Bacteria</taxon>
        <taxon>Bacillati</taxon>
        <taxon>Actinomycetota</taxon>
        <taxon>Actinomycetes</taxon>
        <taxon>Pseudonocardiales</taxon>
        <taxon>Pseudonocardiaceae</taxon>
        <taxon>Amycolatopsis</taxon>
    </lineage>
</organism>
<dbReference type="PROSITE" id="PS50977">
    <property type="entry name" value="HTH_TETR_2"/>
    <property type="match status" value="1"/>
</dbReference>
<dbReference type="Pfam" id="PF00440">
    <property type="entry name" value="TetR_N"/>
    <property type="match status" value="1"/>
</dbReference>
<dbReference type="RefSeq" id="WP_141996328.1">
    <property type="nucleotide sequence ID" value="NZ_VFML01000001.1"/>
</dbReference>
<dbReference type="EMBL" id="VFML01000001">
    <property type="protein sequence ID" value="TQJ01519.1"/>
    <property type="molecule type" value="Genomic_DNA"/>
</dbReference>
<evidence type="ECO:0000256" key="3">
    <source>
        <dbReference type="ARBA" id="ARBA00023163"/>
    </source>
</evidence>
<evidence type="ECO:0000313" key="6">
    <source>
        <dbReference type="EMBL" id="TQJ01519.1"/>
    </source>
</evidence>
<keyword evidence="7" id="KW-1185">Reference proteome</keyword>
<dbReference type="InterPro" id="IPR025996">
    <property type="entry name" value="MT1864/Rv1816-like_C"/>
</dbReference>
<keyword evidence="2 4" id="KW-0238">DNA-binding</keyword>
<evidence type="ECO:0000256" key="2">
    <source>
        <dbReference type="ARBA" id="ARBA00023125"/>
    </source>
</evidence>
<dbReference type="Proteomes" id="UP000320876">
    <property type="component" value="Unassembled WGS sequence"/>
</dbReference>
<dbReference type="Gene3D" id="1.10.10.60">
    <property type="entry name" value="Homeodomain-like"/>
    <property type="match status" value="1"/>
</dbReference>
<dbReference type="PANTHER" id="PTHR30055">
    <property type="entry name" value="HTH-TYPE TRANSCRIPTIONAL REGULATOR RUTR"/>
    <property type="match status" value="1"/>
</dbReference>
<dbReference type="InterPro" id="IPR050109">
    <property type="entry name" value="HTH-type_TetR-like_transc_reg"/>
</dbReference>
<gene>
    <name evidence="6" type="ORF">FB471_1206</name>
</gene>
<dbReference type="Pfam" id="PF13305">
    <property type="entry name" value="TetR_C_33"/>
    <property type="match status" value="1"/>
</dbReference>
<dbReference type="InterPro" id="IPR001647">
    <property type="entry name" value="HTH_TetR"/>
</dbReference>
<dbReference type="GO" id="GO:0003700">
    <property type="term" value="F:DNA-binding transcription factor activity"/>
    <property type="evidence" value="ECO:0007669"/>
    <property type="project" value="TreeGrafter"/>
</dbReference>
<dbReference type="InterPro" id="IPR009057">
    <property type="entry name" value="Homeodomain-like_sf"/>
</dbReference>
<sequence length="203" mass="22546">MDPRKARTIEALLRAGEELFRQRSADEVTVEELAGRAGVAVGSVYNHFGSKAGLHAAVLERAVRVDRDHMDRAYGSPGSPVARIYAAAEEYLAFYLAYPDHFRMLAFPNTPGQYAAGRELAERLADAVREQNERLVRTLRQGIEAGELREVDPEETATVLWSAWNGIISLGWRPDALHRDEAGLRRLLSAATEIVAHGLLRQD</sequence>